<keyword evidence="7" id="KW-0732">Signal</keyword>
<keyword evidence="10" id="KW-1185">Reference proteome</keyword>
<keyword evidence="4" id="KW-0862">Zinc</keyword>
<evidence type="ECO:0000256" key="7">
    <source>
        <dbReference type="SAM" id="SignalP"/>
    </source>
</evidence>
<evidence type="ECO:0000256" key="3">
    <source>
        <dbReference type="ARBA" id="ARBA00022723"/>
    </source>
</evidence>
<dbReference type="Pfam" id="PF00194">
    <property type="entry name" value="Carb_anhydrase"/>
    <property type="match status" value="1"/>
</dbReference>
<dbReference type="PANTHER" id="PTHR18952:SF265">
    <property type="entry name" value="CARBONIC ANHYDRASE"/>
    <property type="match status" value="1"/>
</dbReference>
<sequence length="178" mass="19841">MKRSNRSLAIFVLFFPLLLPSNSFPITDGTKKSKTIDARPRKIYTSSMFEHWNSKQSGTKSSSWSYNDPSAWVELPSSSCGGKNQSPVDLQPKEAVRKAYPKFTFSNYGNIDNMILMNSGTSVVYTVPKNLPESQVPFITGGGLSDTFKLIQFHLHWGGDSTKGSEHQITSQRLISID</sequence>
<evidence type="ECO:0000259" key="8">
    <source>
        <dbReference type="PROSITE" id="PS51144"/>
    </source>
</evidence>
<dbReference type="Proteomes" id="UP000789390">
    <property type="component" value="Unassembled WGS sequence"/>
</dbReference>
<dbReference type="EMBL" id="CAKKLH010000113">
    <property type="protein sequence ID" value="CAH0103697.1"/>
    <property type="molecule type" value="Genomic_DNA"/>
</dbReference>
<feature type="signal peptide" evidence="7">
    <location>
        <begin position="1"/>
        <end position="23"/>
    </location>
</feature>
<comment type="catalytic activity">
    <reaction evidence="6">
        <text>hydrogencarbonate + H(+) = CO2 + H2O</text>
        <dbReference type="Rhea" id="RHEA:10748"/>
        <dbReference type="ChEBI" id="CHEBI:15377"/>
        <dbReference type="ChEBI" id="CHEBI:15378"/>
        <dbReference type="ChEBI" id="CHEBI:16526"/>
        <dbReference type="ChEBI" id="CHEBI:17544"/>
        <dbReference type="EC" id="4.2.1.1"/>
    </reaction>
</comment>
<dbReference type="InterPro" id="IPR036398">
    <property type="entry name" value="CA_dom_sf"/>
</dbReference>
<dbReference type="GO" id="GO:0005886">
    <property type="term" value="C:plasma membrane"/>
    <property type="evidence" value="ECO:0007669"/>
    <property type="project" value="TreeGrafter"/>
</dbReference>
<evidence type="ECO:0000313" key="9">
    <source>
        <dbReference type="EMBL" id="CAH0103697.1"/>
    </source>
</evidence>
<dbReference type="PANTHER" id="PTHR18952">
    <property type="entry name" value="CARBONIC ANHYDRASE"/>
    <property type="match status" value="1"/>
</dbReference>
<dbReference type="EC" id="4.2.1.1" evidence="2"/>
<evidence type="ECO:0000256" key="1">
    <source>
        <dbReference type="ARBA" id="ARBA00010718"/>
    </source>
</evidence>
<keyword evidence="5" id="KW-0456">Lyase</keyword>
<evidence type="ECO:0000256" key="6">
    <source>
        <dbReference type="ARBA" id="ARBA00048348"/>
    </source>
</evidence>
<dbReference type="InterPro" id="IPR023561">
    <property type="entry name" value="Carbonic_anhydrase_a-class"/>
</dbReference>
<feature type="chain" id="PRO_5035144427" description="carbonic anhydrase" evidence="7">
    <location>
        <begin position="24"/>
        <end position="178"/>
    </location>
</feature>
<evidence type="ECO:0000313" key="10">
    <source>
        <dbReference type="Proteomes" id="UP000789390"/>
    </source>
</evidence>
<protein>
    <recommendedName>
        <fullName evidence="2">carbonic anhydrase</fullName>
        <ecNumber evidence="2">4.2.1.1</ecNumber>
    </recommendedName>
</protein>
<accession>A0A8J2WE37</accession>
<name>A0A8J2WE37_9CRUS</name>
<proteinExistence type="inferred from homology"/>
<evidence type="ECO:0000256" key="2">
    <source>
        <dbReference type="ARBA" id="ARBA00012925"/>
    </source>
</evidence>
<keyword evidence="3" id="KW-0479">Metal-binding</keyword>
<feature type="domain" description="Alpha-carbonic anhydrase" evidence="8">
    <location>
        <begin position="62"/>
        <end position="178"/>
    </location>
</feature>
<gene>
    <name evidence="9" type="ORF">DGAL_LOCUS6280</name>
</gene>
<dbReference type="GO" id="GO:0008270">
    <property type="term" value="F:zinc ion binding"/>
    <property type="evidence" value="ECO:0007669"/>
    <property type="project" value="InterPro"/>
</dbReference>
<dbReference type="SUPFAM" id="SSF51069">
    <property type="entry name" value="Carbonic anhydrase"/>
    <property type="match status" value="1"/>
</dbReference>
<dbReference type="OrthoDB" id="429145at2759"/>
<dbReference type="AlphaFoldDB" id="A0A8J2WE37"/>
<comment type="similarity">
    <text evidence="1">Belongs to the alpha-carbonic anhydrase family.</text>
</comment>
<dbReference type="PROSITE" id="PS51144">
    <property type="entry name" value="ALPHA_CA_2"/>
    <property type="match status" value="1"/>
</dbReference>
<dbReference type="Gene3D" id="3.10.200.10">
    <property type="entry name" value="Alpha carbonic anhydrase"/>
    <property type="match status" value="1"/>
</dbReference>
<dbReference type="SMART" id="SM01057">
    <property type="entry name" value="Carb_anhydrase"/>
    <property type="match status" value="1"/>
</dbReference>
<evidence type="ECO:0000256" key="5">
    <source>
        <dbReference type="ARBA" id="ARBA00023239"/>
    </source>
</evidence>
<comment type="caution">
    <text evidence="9">The sequence shown here is derived from an EMBL/GenBank/DDBJ whole genome shotgun (WGS) entry which is preliminary data.</text>
</comment>
<dbReference type="InterPro" id="IPR001148">
    <property type="entry name" value="CA_dom"/>
</dbReference>
<organism evidence="9 10">
    <name type="scientific">Daphnia galeata</name>
    <dbReference type="NCBI Taxonomy" id="27404"/>
    <lineage>
        <taxon>Eukaryota</taxon>
        <taxon>Metazoa</taxon>
        <taxon>Ecdysozoa</taxon>
        <taxon>Arthropoda</taxon>
        <taxon>Crustacea</taxon>
        <taxon>Branchiopoda</taxon>
        <taxon>Diplostraca</taxon>
        <taxon>Cladocera</taxon>
        <taxon>Anomopoda</taxon>
        <taxon>Daphniidae</taxon>
        <taxon>Daphnia</taxon>
    </lineage>
</organism>
<reference evidence="9" key="1">
    <citation type="submission" date="2021-11" db="EMBL/GenBank/DDBJ databases">
        <authorList>
            <person name="Schell T."/>
        </authorList>
    </citation>
    <scope>NUCLEOTIDE SEQUENCE</scope>
    <source>
        <strain evidence="9">M5</strain>
    </source>
</reference>
<evidence type="ECO:0000256" key="4">
    <source>
        <dbReference type="ARBA" id="ARBA00022833"/>
    </source>
</evidence>
<dbReference type="GO" id="GO:0004089">
    <property type="term" value="F:carbonate dehydratase activity"/>
    <property type="evidence" value="ECO:0007669"/>
    <property type="project" value="UniProtKB-EC"/>
</dbReference>